<proteinExistence type="predicted"/>
<dbReference type="EMBL" id="QXHD01000004">
    <property type="protein sequence ID" value="NEZ61057.1"/>
    <property type="molecule type" value="Genomic_DNA"/>
</dbReference>
<organism evidence="1 2">
    <name type="scientific">Adonisia turfae CCMR0081</name>
    <dbReference type="NCBI Taxonomy" id="2292702"/>
    <lineage>
        <taxon>Bacteria</taxon>
        <taxon>Bacillati</taxon>
        <taxon>Cyanobacteriota</taxon>
        <taxon>Adonisia</taxon>
        <taxon>Adonisia turfae</taxon>
    </lineage>
</organism>
<sequence length="92" mass="9895">MVTDLGRNPRILGATFNHSQGLTAMKTAIAQHANPAPLPATKNRRSFTSGQIGLLLGSGNIGMKIIICRMMQRHFQILATLFLEPDPAPGSL</sequence>
<protein>
    <submittedName>
        <fullName evidence="1">Uncharacterized protein</fullName>
    </submittedName>
</protein>
<accession>A0A6M0RXU7</accession>
<dbReference type="Proteomes" id="UP000481033">
    <property type="component" value="Unassembled WGS sequence"/>
</dbReference>
<evidence type="ECO:0000313" key="2">
    <source>
        <dbReference type="Proteomes" id="UP000481033"/>
    </source>
</evidence>
<keyword evidence="2" id="KW-1185">Reference proteome</keyword>
<reference evidence="1 2" key="1">
    <citation type="journal article" date="2020" name="Microb. Ecol.">
        <title>Ecogenomics of the Marine Benthic Filamentous Cyanobacterium Adonisia.</title>
        <authorList>
            <person name="Walter J.M."/>
            <person name="Coutinho F.H."/>
            <person name="Leomil L."/>
            <person name="Hargreaves P.I."/>
            <person name="Campeao M.E."/>
            <person name="Vieira V.V."/>
            <person name="Silva B.S."/>
            <person name="Fistarol G.O."/>
            <person name="Salomon P.S."/>
            <person name="Sawabe T."/>
            <person name="Mino S."/>
            <person name="Hosokawa M."/>
            <person name="Miyashita H."/>
            <person name="Maruyama F."/>
            <person name="van Verk M.C."/>
            <person name="Dutilh B.E."/>
            <person name="Thompson C.C."/>
            <person name="Thompson F.L."/>
        </authorList>
    </citation>
    <scope>NUCLEOTIDE SEQUENCE [LARGE SCALE GENOMIC DNA]</scope>
    <source>
        <strain evidence="1 2">CCMR0081</strain>
    </source>
</reference>
<gene>
    <name evidence="1" type="ORF">DXZ20_36565</name>
</gene>
<name>A0A6M0RXU7_9CYAN</name>
<comment type="caution">
    <text evidence="1">The sequence shown here is derived from an EMBL/GenBank/DDBJ whole genome shotgun (WGS) entry which is preliminary data.</text>
</comment>
<dbReference type="AlphaFoldDB" id="A0A6M0RXU7"/>
<evidence type="ECO:0000313" key="1">
    <source>
        <dbReference type="EMBL" id="NEZ61057.1"/>
    </source>
</evidence>